<feature type="transmembrane region" description="Helical" evidence="1">
    <location>
        <begin position="33"/>
        <end position="55"/>
    </location>
</feature>
<protein>
    <submittedName>
        <fullName evidence="2">Uncharacterized protein</fullName>
    </submittedName>
</protein>
<comment type="caution">
    <text evidence="2">The sequence shown here is derived from an EMBL/GenBank/DDBJ whole genome shotgun (WGS) entry which is preliminary data.</text>
</comment>
<dbReference type="EMBL" id="MUAL01000132">
    <property type="protein sequence ID" value="OOR17525.1"/>
    <property type="molecule type" value="Genomic_DNA"/>
</dbReference>
<organism evidence="2 3">
    <name type="scientific">Bacillus cereus</name>
    <dbReference type="NCBI Taxonomy" id="1396"/>
    <lineage>
        <taxon>Bacteria</taxon>
        <taxon>Bacillati</taxon>
        <taxon>Bacillota</taxon>
        <taxon>Bacilli</taxon>
        <taxon>Bacillales</taxon>
        <taxon>Bacillaceae</taxon>
        <taxon>Bacillus</taxon>
        <taxon>Bacillus cereus group</taxon>
    </lineage>
</organism>
<evidence type="ECO:0000313" key="2">
    <source>
        <dbReference type="EMBL" id="OOR17525.1"/>
    </source>
</evidence>
<accession>A0A1S9U5J7</accession>
<keyword evidence="1" id="KW-0812">Transmembrane</keyword>
<proteinExistence type="predicted"/>
<feature type="transmembrane region" description="Helical" evidence="1">
    <location>
        <begin position="7"/>
        <end position="27"/>
    </location>
</feature>
<keyword evidence="1" id="KW-0472">Membrane</keyword>
<reference evidence="2 3" key="1">
    <citation type="submission" date="2017-01" db="EMBL/GenBank/DDBJ databases">
        <title>Bacillus cereus isolates.</title>
        <authorList>
            <person name="Beno S.M."/>
        </authorList>
    </citation>
    <scope>NUCLEOTIDE SEQUENCE [LARGE SCALE GENOMIC DNA]</scope>
    <source>
        <strain evidence="2 3">FSL M7-1219</strain>
    </source>
</reference>
<dbReference type="RefSeq" id="WP_078182166.1">
    <property type="nucleotide sequence ID" value="NZ_MUAL01000132.1"/>
</dbReference>
<keyword evidence="1" id="KW-1133">Transmembrane helix</keyword>
<gene>
    <name evidence="2" type="ORF">BW892_27400</name>
</gene>
<name>A0A1S9U5J7_BACCE</name>
<dbReference type="AlphaFoldDB" id="A0A1S9U5J7"/>
<dbReference type="Proteomes" id="UP000191124">
    <property type="component" value="Unassembled WGS sequence"/>
</dbReference>
<evidence type="ECO:0000256" key="1">
    <source>
        <dbReference type="SAM" id="Phobius"/>
    </source>
</evidence>
<sequence>MKQIWGYISLACLLVSICSFICIVNGFRLEYSVMNQVIFVLAPLGLLGTMYFGVLSPETKVKRIMVWNLRGFTVYIFNY</sequence>
<evidence type="ECO:0000313" key="3">
    <source>
        <dbReference type="Proteomes" id="UP000191124"/>
    </source>
</evidence>